<keyword evidence="2" id="KW-1185">Reference proteome</keyword>
<comment type="caution">
    <text evidence="1">The sequence shown here is derived from an EMBL/GenBank/DDBJ whole genome shotgun (WGS) entry which is preliminary data.</text>
</comment>
<accession>A0A4Q2DL27</accession>
<evidence type="ECO:0000313" key="2">
    <source>
        <dbReference type="Proteomes" id="UP000290288"/>
    </source>
</evidence>
<feature type="non-terminal residue" evidence="1">
    <location>
        <position position="340"/>
    </location>
</feature>
<protein>
    <submittedName>
        <fullName evidence="1">Uncharacterized protein</fullName>
    </submittedName>
</protein>
<dbReference type="OrthoDB" id="10659014at2759"/>
<dbReference type="Proteomes" id="UP000290288">
    <property type="component" value="Unassembled WGS sequence"/>
</dbReference>
<reference evidence="1 2" key="1">
    <citation type="submission" date="2019-01" db="EMBL/GenBank/DDBJ databases">
        <title>Draft genome sequence of Psathyrella aberdarensis IHI B618.</title>
        <authorList>
            <person name="Buettner E."/>
            <person name="Kellner H."/>
        </authorList>
    </citation>
    <scope>NUCLEOTIDE SEQUENCE [LARGE SCALE GENOMIC DNA]</scope>
    <source>
        <strain evidence="1 2">IHI B618</strain>
    </source>
</reference>
<evidence type="ECO:0000313" key="1">
    <source>
        <dbReference type="EMBL" id="RXW19455.1"/>
    </source>
</evidence>
<name>A0A4Q2DL27_9AGAR</name>
<dbReference type="EMBL" id="SDEE01000201">
    <property type="protein sequence ID" value="RXW19455.1"/>
    <property type="molecule type" value="Genomic_DNA"/>
</dbReference>
<dbReference type="AlphaFoldDB" id="A0A4Q2DL27"/>
<proteinExistence type="predicted"/>
<gene>
    <name evidence="1" type="ORF">EST38_g6398</name>
</gene>
<sequence length="340" mass="37464">MSTADREPAIKIFKLHGSGSTGNYTAMDDIASALPANLENINFARLKITDTLEDWALKAKEKQADTQDGERPDLEFSTALSKKEILKFVYTSILTKHAVDDDRLEALEMPGTVGEDGDIAHRAPKETRVSQGADLMIFIQGGTQEEQLEVATKLVAATRPVEWPAKAIANQILAMRDILFDIADEPDYDPVEGRMFFDEGELESFLGLVQRTCRNMLSSEIESVVRRFCVARPRGSSGLPPKAVADWEMEVASELLSFVTPDGKAICRLILQALATYSMPMEGVEQAVLQIIATSRSAFFKQVKSDVNKRIKASLQKDTASLLCKEIKVNVFCSRTAVAA</sequence>
<organism evidence="1 2">
    <name type="scientific">Candolleomyces aberdarensis</name>
    <dbReference type="NCBI Taxonomy" id="2316362"/>
    <lineage>
        <taxon>Eukaryota</taxon>
        <taxon>Fungi</taxon>
        <taxon>Dikarya</taxon>
        <taxon>Basidiomycota</taxon>
        <taxon>Agaricomycotina</taxon>
        <taxon>Agaricomycetes</taxon>
        <taxon>Agaricomycetidae</taxon>
        <taxon>Agaricales</taxon>
        <taxon>Agaricineae</taxon>
        <taxon>Psathyrellaceae</taxon>
        <taxon>Candolleomyces</taxon>
    </lineage>
</organism>